<protein>
    <recommendedName>
        <fullName evidence="2 14">DNA ligase</fullName>
        <ecNumber evidence="14">6.5.1.1</ecNumber>
    </recommendedName>
    <alternativeName>
        <fullName evidence="14">Polydeoxyribonucleotide synthase [ATP]</fullName>
    </alternativeName>
</protein>
<dbReference type="InterPro" id="IPR050191">
    <property type="entry name" value="ATP-dep_DNA_ligase"/>
</dbReference>
<keyword evidence="7 14" id="KW-0547">Nucleotide-binding</keyword>
<keyword evidence="5 14" id="KW-0235">DNA replication</keyword>
<dbReference type="Pfam" id="PF04679">
    <property type="entry name" value="DNA_ligase_A_C"/>
    <property type="match status" value="1"/>
</dbReference>
<comment type="caution">
    <text evidence="17">The sequence shown here is derived from an EMBL/GenBank/DDBJ whole genome shotgun (WGS) entry which is preliminary data.</text>
</comment>
<dbReference type="SUPFAM" id="SSF56091">
    <property type="entry name" value="DNA ligase/mRNA capping enzyme, catalytic domain"/>
    <property type="match status" value="1"/>
</dbReference>
<evidence type="ECO:0000313" key="18">
    <source>
        <dbReference type="Proteomes" id="UP001220010"/>
    </source>
</evidence>
<dbReference type="InterPro" id="IPR000977">
    <property type="entry name" value="DNA_ligase_ATP-dep"/>
</dbReference>
<keyword evidence="8 14" id="KW-0227">DNA damage</keyword>
<evidence type="ECO:0000256" key="12">
    <source>
        <dbReference type="ARBA" id="ARBA00023204"/>
    </source>
</evidence>
<comment type="function">
    <text evidence="14">DNA ligase that seals nicks in double-stranded DNA during DNA replication, DNA recombination and DNA repair.</text>
</comment>
<dbReference type="EMBL" id="JARFPK010000024">
    <property type="protein sequence ID" value="MDF0591020.1"/>
    <property type="molecule type" value="Genomic_DNA"/>
</dbReference>
<gene>
    <name evidence="14" type="primary">lig</name>
    <name evidence="17" type="ORF">P0O15_07545</name>
</gene>
<dbReference type="PROSITE" id="PS00697">
    <property type="entry name" value="DNA_LIGASE_A1"/>
    <property type="match status" value="1"/>
</dbReference>
<keyword evidence="13 14" id="KW-0131">Cell cycle</keyword>
<keyword evidence="18" id="KW-1185">Reference proteome</keyword>
<evidence type="ECO:0000256" key="1">
    <source>
        <dbReference type="ARBA" id="ARBA00007572"/>
    </source>
</evidence>
<reference evidence="17 18" key="1">
    <citation type="submission" date="2023-03" db="EMBL/GenBank/DDBJ databases">
        <title>WGS of Methanotrichaceae archaeon Mx.</title>
        <authorList>
            <person name="Sorokin D.Y."/>
            <person name="Merkel A.Y."/>
        </authorList>
    </citation>
    <scope>NUCLEOTIDE SEQUENCE [LARGE SCALE GENOMIC DNA]</scope>
    <source>
        <strain evidence="17 18">Mx</strain>
    </source>
</reference>
<dbReference type="Pfam" id="PF04675">
    <property type="entry name" value="DNA_ligase_A_N"/>
    <property type="match status" value="1"/>
</dbReference>
<evidence type="ECO:0000256" key="10">
    <source>
        <dbReference type="ARBA" id="ARBA00022842"/>
    </source>
</evidence>
<accession>A0ABT5X8I6</accession>
<feature type="binding site" evidence="14">
    <location>
        <position position="255"/>
    </location>
    <ligand>
        <name>ATP</name>
        <dbReference type="ChEBI" id="CHEBI:30616"/>
    </ligand>
</feature>
<proteinExistence type="inferred from homology"/>
<organism evidence="17 18">
    <name type="scientific">Candidatus Methanocrinis natronophilus</name>
    <dbReference type="NCBI Taxonomy" id="3033396"/>
    <lineage>
        <taxon>Archaea</taxon>
        <taxon>Methanobacteriati</taxon>
        <taxon>Methanobacteriota</taxon>
        <taxon>Stenosarchaea group</taxon>
        <taxon>Methanomicrobia</taxon>
        <taxon>Methanotrichales</taxon>
        <taxon>Methanotrichaceae</taxon>
        <taxon>Methanocrinis</taxon>
    </lineage>
</organism>
<evidence type="ECO:0000256" key="5">
    <source>
        <dbReference type="ARBA" id="ARBA00022705"/>
    </source>
</evidence>
<dbReference type="CDD" id="cd07972">
    <property type="entry name" value="OBF_DNA_ligase_Arch_LigB"/>
    <property type="match status" value="1"/>
</dbReference>
<evidence type="ECO:0000256" key="2">
    <source>
        <dbReference type="ARBA" id="ARBA00013308"/>
    </source>
</evidence>
<comment type="cofactor">
    <cofactor evidence="14">
        <name>Mg(2+)</name>
        <dbReference type="ChEBI" id="CHEBI:18420"/>
    </cofactor>
</comment>
<comment type="similarity">
    <text evidence="1 14 15">Belongs to the ATP-dependent DNA ligase family.</text>
</comment>
<keyword evidence="10 14" id="KW-0460">Magnesium</keyword>
<keyword evidence="9 14" id="KW-0067">ATP-binding</keyword>
<keyword evidence="3 14" id="KW-0436">Ligase</keyword>
<dbReference type="Gene3D" id="3.30.470.30">
    <property type="entry name" value="DNA ligase/mRNA capping enzyme"/>
    <property type="match status" value="1"/>
</dbReference>
<dbReference type="Gene3D" id="2.40.50.140">
    <property type="entry name" value="Nucleic acid-binding proteins"/>
    <property type="match status" value="1"/>
</dbReference>
<dbReference type="CDD" id="cd07901">
    <property type="entry name" value="Adenylation_DNA_ligase_Arch_LigB"/>
    <property type="match status" value="1"/>
</dbReference>
<keyword evidence="12 14" id="KW-0234">DNA repair</keyword>
<feature type="binding site" evidence="14">
    <location>
        <position position="412"/>
    </location>
    <ligand>
        <name>ATP</name>
        <dbReference type="ChEBI" id="CHEBI:30616"/>
    </ligand>
</feature>
<feature type="binding site" evidence="14">
    <location>
        <position position="300"/>
    </location>
    <ligand>
        <name>ATP</name>
        <dbReference type="ChEBI" id="CHEBI:30616"/>
    </ligand>
</feature>
<evidence type="ECO:0000256" key="11">
    <source>
        <dbReference type="ARBA" id="ARBA00023172"/>
    </source>
</evidence>
<feature type="binding site" evidence="14">
    <location>
        <position position="418"/>
    </location>
    <ligand>
        <name>ATP</name>
        <dbReference type="ChEBI" id="CHEBI:30616"/>
    </ligand>
</feature>
<evidence type="ECO:0000256" key="6">
    <source>
        <dbReference type="ARBA" id="ARBA00022723"/>
    </source>
</evidence>
<dbReference type="Gene3D" id="1.10.3260.10">
    <property type="entry name" value="DNA ligase, ATP-dependent, N-terminal domain"/>
    <property type="match status" value="1"/>
</dbReference>
<evidence type="ECO:0000313" key="17">
    <source>
        <dbReference type="EMBL" id="MDF0591020.1"/>
    </source>
</evidence>
<dbReference type="EC" id="6.5.1.1" evidence="14"/>
<keyword evidence="6 14" id="KW-0479">Metal-binding</keyword>
<feature type="binding site" evidence="14">
    <location>
        <position position="340"/>
    </location>
    <ligand>
        <name>ATP</name>
        <dbReference type="ChEBI" id="CHEBI:30616"/>
    </ligand>
</feature>
<dbReference type="SUPFAM" id="SSF50249">
    <property type="entry name" value="Nucleic acid-binding proteins"/>
    <property type="match status" value="1"/>
</dbReference>
<comment type="catalytic activity">
    <reaction evidence="14">
        <text>ATP + (deoxyribonucleotide)n-3'-hydroxyl + 5'-phospho-(deoxyribonucleotide)m = (deoxyribonucleotide)n+m + AMP + diphosphate.</text>
        <dbReference type="EC" id="6.5.1.1"/>
    </reaction>
</comment>
<dbReference type="InterPro" id="IPR012310">
    <property type="entry name" value="DNA_ligase_ATP-dep_cent"/>
</dbReference>
<dbReference type="InterPro" id="IPR036599">
    <property type="entry name" value="DNA_ligase_N_sf"/>
</dbReference>
<dbReference type="InterPro" id="IPR012340">
    <property type="entry name" value="NA-bd_OB-fold"/>
</dbReference>
<dbReference type="HAMAP" id="MF_00407">
    <property type="entry name" value="DNA_ligase"/>
    <property type="match status" value="1"/>
</dbReference>
<evidence type="ECO:0000256" key="13">
    <source>
        <dbReference type="ARBA" id="ARBA00023306"/>
    </source>
</evidence>
<dbReference type="InterPro" id="IPR012309">
    <property type="entry name" value="DNA_ligase_ATP-dep_C"/>
</dbReference>
<evidence type="ECO:0000256" key="4">
    <source>
        <dbReference type="ARBA" id="ARBA00022618"/>
    </source>
</evidence>
<keyword evidence="4 14" id="KW-0132">Cell division</keyword>
<dbReference type="Proteomes" id="UP001220010">
    <property type="component" value="Unassembled WGS sequence"/>
</dbReference>
<feature type="binding site" evidence="14">
    <location>
        <position position="248"/>
    </location>
    <ligand>
        <name>ATP</name>
        <dbReference type="ChEBI" id="CHEBI:30616"/>
    </ligand>
</feature>
<sequence>MTSFLGFAELCKKIEEISGSIEKTDLLASFLSDLDGAELSVVPSFVTGSVFPASSKHLLGVGPSTLYDALAKAGGSSTKEIQDILRRTGDVGAVAAEVVAKGRPSTLSSFIGGDSLSILDVYSRFLEIARASGKRSQGVKMKHLRYLFAEAGPLEARYIARLALEDMRIGVGEGIVRDAIAKAFAASPDDVERGYNFTGDLGLVARRAKEGRLFELKAEIGRPIKMMLATIGADIPGSLAEMGTAAVEWKFDGSRVQIHKRGDEIEIFSRRLERVTGSLPEIVSFVREGVRAESAILDGEAVARGEDGRPLPFQEILKRFRRKYKVERTARLIPLELFLFDIVYLGGRSLIDEPLRERRRLLEEVADPKILAAQMVTCDPEVVAGIYQEAIVAGHEGVMLKSPASPYAAGKRGKNWVKIKPVMETLDLVVVGARWGEGRRATYLGSFRLASPDPDTGRLEDVGWVATGINDEMLAELTDLFRDLVLVSGEGMEVEVKPEVIFEVAFEEIQKSKSYSSGYALRFPRLARVRDDKALEEADSLERVASLYATQRGRDGPGSG</sequence>
<dbReference type="InterPro" id="IPR022865">
    <property type="entry name" value="DNA_ligae_ATP-dep_bac/arc"/>
</dbReference>
<name>A0ABT5X8I6_9EURY</name>
<evidence type="ECO:0000256" key="14">
    <source>
        <dbReference type="HAMAP-Rule" id="MF_00407"/>
    </source>
</evidence>
<dbReference type="PANTHER" id="PTHR45674:SF7">
    <property type="entry name" value="DNA LIGASE"/>
    <property type="match status" value="1"/>
</dbReference>
<dbReference type="NCBIfam" id="TIGR00574">
    <property type="entry name" value="dnl1"/>
    <property type="match status" value="1"/>
</dbReference>
<keyword evidence="11 14" id="KW-0233">DNA recombination</keyword>
<evidence type="ECO:0000256" key="9">
    <source>
        <dbReference type="ARBA" id="ARBA00022840"/>
    </source>
</evidence>
<feature type="binding site" evidence="14">
    <location>
        <position position="270"/>
    </location>
    <ligand>
        <name>ATP</name>
        <dbReference type="ChEBI" id="CHEBI:30616"/>
    </ligand>
</feature>
<feature type="active site" description="N6-AMP-lysine intermediate" evidence="14">
    <location>
        <position position="250"/>
    </location>
</feature>
<evidence type="ECO:0000256" key="7">
    <source>
        <dbReference type="ARBA" id="ARBA00022741"/>
    </source>
</evidence>
<evidence type="ECO:0000259" key="16">
    <source>
        <dbReference type="PROSITE" id="PS50160"/>
    </source>
</evidence>
<dbReference type="Pfam" id="PF01068">
    <property type="entry name" value="DNA_ligase_A_M"/>
    <property type="match status" value="1"/>
</dbReference>
<dbReference type="PANTHER" id="PTHR45674">
    <property type="entry name" value="DNA LIGASE 1/3 FAMILY MEMBER"/>
    <property type="match status" value="1"/>
</dbReference>
<dbReference type="GO" id="GO:0003910">
    <property type="term" value="F:DNA ligase (ATP) activity"/>
    <property type="evidence" value="ECO:0007669"/>
    <property type="project" value="UniProtKB-EC"/>
</dbReference>
<dbReference type="InterPro" id="IPR012308">
    <property type="entry name" value="DNA_ligase_ATP-dep_N"/>
</dbReference>
<dbReference type="RefSeq" id="WP_316966762.1">
    <property type="nucleotide sequence ID" value="NZ_JARFPK010000024.1"/>
</dbReference>
<dbReference type="InterPro" id="IPR016059">
    <property type="entry name" value="DNA_ligase_ATP-dep_CS"/>
</dbReference>
<dbReference type="PROSITE" id="PS50160">
    <property type="entry name" value="DNA_LIGASE_A3"/>
    <property type="match status" value="1"/>
</dbReference>
<feature type="domain" description="ATP-dependent DNA ligase family profile" evidence="16">
    <location>
        <begin position="337"/>
        <end position="453"/>
    </location>
</feature>
<evidence type="ECO:0000256" key="3">
    <source>
        <dbReference type="ARBA" id="ARBA00022598"/>
    </source>
</evidence>
<evidence type="ECO:0000256" key="15">
    <source>
        <dbReference type="RuleBase" id="RU004196"/>
    </source>
</evidence>
<dbReference type="SUPFAM" id="SSF117018">
    <property type="entry name" value="ATP-dependent DNA ligase DNA-binding domain"/>
    <property type="match status" value="1"/>
</dbReference>
<evidence type="ECO:0000256" key="8">
    <source>
        <dbReference type="ARBA" id="ARBA00022763"/>
    </source>
</evidence>